<keyword evidence="3" id="KW-1185">Reference proteome</keyword>
<sequence>MAAIAQVADLAREAAKDGRRGRRTVAAAQRGGGFRSRGGGSRPAMRRHQRLQPAAAWRRRRAARQLGTMDGGSRAVTRNASKNDDEAARTQRDVTRASAAAR</sequence>
<proteinExistence type="predicted"/>
<evidence type="ECO:0000313" key="2">
    <source>
        <dbReference type="EMBL" id="KAK9111592.1"/>
    </source>
</evidence>
<accession>A0AAP0NKZ5</accession>
<feature type="compositionally biased region" description="Basic and acidic residues" evidence="1">
    <location>
        <begin position="81"/>
        <end position="95"/>
    </location>
</feature>
<dbReference type="EMBL" id="JBBNAG010000008">
    <property type="protein sequence ID" value="KAK9111592.1"/>
    <property type="molecule type" value="Genomic_DNA"/>
</dbReference>
<dbReference type="AlphaFoldDB" id="A0AAP0NKZ5"/>
<feature type="compositionally biased region" description="Gly residues" evidence="1">
    <location>
        <begin position="30"/>
        <end position="41"/>
    </location>
</feature>
<evidence type="ECO:0000313" key="3">
    <source>
        <dbReference type="Proteomes" id="UP001419268"/>
    </source>
</evidence>
<protein>
    <submittedName>
        <fullName evidence="2">Uncharacterized protein</fullName>
    </submittedName>
</protein>
<evidence type="ECO:0000256" key="1">
    <source>
        <dbReference type="SAM" id="MobiDB-lite"/>
    </source>
</evidence>
<feature type="region of interest" description="Disordered" evidence="1">
    <location>
        <begin position="12"/>
        <end position="102"/>
    </location>
</feature>
<organism evidence="2 3">
    <name type="scientific">Stephania cephalantha</name>
    <dbReference type="NCBI Taxonomy" id="152367"/>
    <lineage>
        <taxon>Eukaryota</taxon>
        <taxon>Viridiplantae</taxon>
        <taxon>Streptophyta</taxon>
        <taxon>Embryophyta</taxon>
        <taxon>Tracheophyta</taxon>
        <taxon>Spermatophyta</taxon>
        <taxon>Magnoliopsida</taxon>
        <taxon>Ranunculales</taxon>
        <taxon>Menispermaceae</taxon>
        <taxon>Menispermoideae</taxon>
        <taxon>Cissampelideae</taxon>
        <taxon>Stephania</taxon>
    </lineage>
</organism>
<comment type="caution">
    <text evidence="2">The sequence shown here is derived from an EMBL/GenBank/DDBJ whole genome shotgun (WGS) entry which is preliminary data.</text>
</comment>
<dbReference type="Proteomes" id="UP001419268">
    <property type="component" value="Unassembled WGS sequence"/>
</dbReference>
<reference evidence="2 3" key="1">
    <citation type="submission" date="2024-01" db="EMBL/GenBank/DDBJ databases">
        <title>Genome assemblies of Stephania.</title>
        <authorList>
            <person name="Yang L."/>
        </authorList>
    </citation>
    <scope>NUCLEOTIDE SEQUENCE [LARGE SCALE GENOMIC DNA]</scope>
    <source>
        <strain evidence="2">JXDWG</strain>
        <tissue evidence="2">Leaf</tissue>
    </source>
</reference>
<name>A0AAP0NKZ5_9MAGN</name>
<gene>
    <name evidence="2" type="ORF">Scep_019111</name>
</gene>